<dbReference type="OrthoDB" id="39591at2759"/>
<organism evidence="3 4">
    <name type="scientific">Coemansia biformis</name>
    <dbReference type="NCBI Taxonomy" id="1286918"/>
    <lineage>
        <taxon>Eukaryota</taxon>
        <taxon>Fungi</taxon>
        <taxon>Fungi incertae sedis</taxon>
        <taxon>Zoopagomycota</taxon>
        <taxon>Kickxellomycotina</taxon>
        <taxon>Kickxellomycetes</taxon>
        <taxon>Kickxellales</taxon>
        <taxon>Kickxellaceae</taxon>
        <taxon>Coemansia</taxon>
    </lineage>
</organism>
<dbReference type="GO" id="GO:0009306">
    <property type="term" value="P:protein secretion"/>
    <property type="evidence" value="ECO:0007669"/>
    <property type="project" value="TreeGrafter"/>
</dbReference>
<keyword evidence="4" id="KW-1185">Reference proteome</keyword>
<dbReference type="PANTHER" id="PTHR20959">
    <property type="entry name" value="TRANSPORT AND GOLGI ORGANIZATION PROTEIN 6 FAMILY MEMBER"/>
    <property type="match status" value="1"/>
</dbReference>
<accession>A0A9W7Y8R3</accession>
<evidence type="ECO:0000313" key="3">
    <source>
        <dbReference type="EMBL" id="KAJ1727177.1"/>
    </source>
</evidence>
<name>A0A9W7Y8R3_9FUNG</name>
<dbReference type="EMBL" id="JANBOI010001193">
    <property type="protein sequence ID" value="KAJ1727177.1"/>
    <property type="molecule type" value="Genomic_DNA"/>
</dbReference>
<comment type="caution">
    <text evidence="3">The sequence shown here is derived from an EMBL/GenBank/DDBJ whole genome shotgun (WGS) entry which is preliminary data.</text>
</comment>
<proteinExistence type="predicted"/>
<feature type="region of interest" description="Disordered" evidence="1">
    <location>
        <begin position="656"/>
        <end position="675"/>
    </location>
</feature>
<sequence>MSALRAQVTQKFPALVQLADQVESALDTVKHAAQQLSRGGVSSDLAVIAKLPALPILDILSSLEALQQELADDWNTAVDDGSGRIEPLGMRDRQVVAQGLDLVVLFEVLPRLAPGIGVPLGKRLSSEVASVFSSLMRLPSGRRNWQPDETATLGDIVQRLTNIVDSRVGAGDVAATISSKYHADMVASLLQLAYAPRPPVPSSPMMLEGRYYVECNDERRVALQRAFTRMFTRTNPYLMLETLTSLLNEAGKSKGPRWMAVICSRFLARVLMKYPRDGARICLDFLVGHDSDLATPKLDRIARLLLSPPSGEDADDYFRAVVPQFATIAAIATPNSSNANDPDVVSRIMDAPAAQERMSQAAAYALRVLAQKNRTVFRQLVAEPALCPLRRWYSSRMRPTGHGSDDDPVARGLLGAAGQRRQPAIAVVGETIRNPGAEHPTIVASATELLRLAHTLQQLVPGGVPPAELVAELVCPVLASLVHWYAFENNGPTDPPASNTMAGMLREVLATALCALPPGAASAAVLEAVQLSRDSDDNAIEWPVFARCAEGTRMEWRSFATTSDQRLAPVDALIGLLGSAELRTVAGDVFLALLREQDVLLAEIPRGDPELTRKWWLVSQAALAAVDRLGPAVLTRHADILAFVLGVLDRYNPTDDGRQSAMGGGNSADGEEPGGSGNEVSLALMLLAQIMAASENAGFSASCEQHGGNESAADLPRTEWNGESLQVLRSVQNRVQRLSSIGGPEISQLCSQVALPISMVLALHSTPIAATDGAAVADDSKRVVSALRDVRDDLVPVRAHGIIELRDMVLARSKAITDNDDNLAATIAVFVEMVGESDSFVYLNAIRGLASLADLHLRRFLPQLVEMYTGATDVDRRVRVGEAILQSVQ</sequence>
<gene>
    <name evidence="3" type="ORF">LPJ61_004714</name>
</gene>
<evidence type="ECO:0000256" key="1">
    <source>
        <dbReference type="SAM" id="MobiDB-lite"/>
    </source>
</evidence>
<feature type="non-terminal residue" evidence="3">
    <location>
        <position position="889"/>
    </location>
</feature>
<feature type="compositionally biased region" description="Gly residues" evidence="1">
    <location>
        <begin position="662"/>
        <end position="675"/>
    </location>
</feature>
<dbReference type="Proteomes" id="UP001143981">
    <property type="component" value="Unassembled WGS sequence"/>
</dbReference>
<dbReference type="Pfam" id="PF10363">
    <property type="entry name" value="RTP1_C1"/>
    <property type="match status" value="1"/>
</dbReference>
<dbReference type="PANTHER" id="PTHR20959:SF1">
    <property type="entry name" value="TRANSPORT AND GOLGI ORGANIZATION PROTEIN 6 HOMOLOG"/>
    <property type="match status" value="1"/>
</dbReference>
<evidence type="ECO:0000313" key="4">
    <source>
        <dbReference type="Proteomes" id="UP001143981"/>
    </source>
</evidence>
<evidence type="ECO:0000259" key="2">
    <source>
        <dbReference type="Pfam" id="PF10363"/>
    </source>
</evidence>
<protein>
    <recommendedName>
        <fullName evidence="2">RNA polymerase II assembly factor Rtp1 C-terminal domain-containing protein</fullName>
    </recommendedName>
</protein>
<reference evidence="3" key="1">
    <citation type="submission" date="2022-07" db="EMBL/GenBank/DDBJ databases">
        <title>Phylogenomic reconstructions and comparative analyses of Kickxellomycotina fungi.</title>
        <authorList>
            <person name="Reynolds N.K."/>
            <person name="Stajich J.E."/>
            <person name="Barry K."/>
            <person name="Grigoriev I.V."/>
            <person name="Crous P."/>
            <person name="Smith M.E."/>
        </authorList>
    </citation>
    <scope>NUCLEOTIDE SEQUENCE</scope>
    <source>
        <strain evidence="3">BCRC 34381</strain>
    </source>
</reference>
<dbReference type="InterPro" id="IPR019451">
    <property type="entry name" value="Rtp1_C1"/>
</dbReference>
<feature type="domain" description="RNA polymerase II assembly factor Rtp1 C-terminal" evidence="2">
    <location>
        <begin position="785"/>
        <end position="889"/>
    </location>
</feature>
<dbReference type="InterPro" id="IPR039600">
    <property type="entry name" value="TANGO6/Rtp1"/>
</dbReference>
<dbReference type="AlphaFoldDB" id="A0A9W7Y8R3"/>